<dbReference type="Proteomes" id="UP001281147">
    <property type="component" value="Unassembled WGS sequence"/>
</dbReference>
<proteinExistence type="predicted"/>
<evidence type="ECO:0000313" key="2">
    <source>
        <dbReference type="Proteomes" id="UP001281147"/>
    </source>
</evidence>
<accession>A0ACC3MRA1</accession>
<name>A0ACC3MRA1_9PEZI</name>
<protein>
    <submittedName>
        <fullName evidence="1">Uncharacterized protein</fullName>
    </submittedName>
</protein>
<comment type="caution">
    <text evidence="1">The sequence shown here is derived from an EMBL/GenBank/DDBJ whole genome shotgun (WGS) entry which is preliminary data.</text>
</comment>
<gene>
    <name evidence="1" type="ORF">LTR37_015242</name>
</gene>
<dbReference type="EMBL" id="JAUTXU010000168">
    <property type="protein sequence ID" value="KAK3701820.1"/>
    <property type="molecule type" value="Genomic_DNA"/>
</dbReference>
<keyword evidence="2" id="KW-1185">Reference proteome</keyword>
<sequence>MASNTDKELSQHKKRIRDTNRKCRNCDYKTYDDKALATHIMTGAIPAMIAQTIYQCPGCQETVCSAKAFEKHIKEMCDAYKALDSNNTTAEAKKAALRPYPTSAQHEYSAVLHIHNTQGYAAAETYLNNNFRTMYPSGRRTASYSLPTTGSSSLNAPIPTITTNTNLANSTGPASSPSYYQSYINRRHSSPTGLGSASAAYPSSVFDTIEIPPSNGPKAPIDVPASHSTNSTVIPDTAGQVQQRTGCSPLREFDELLTNIDRAPLALCTPPVEDYAPRAYDGRALTPGQAGSSSFDVYNPPSVCNCRAFAPEGEHYEDCAVFKRY</sequence>
<reference evidence="1" key="1">
    <citation type="submission" date="2023-07" db="EMBL/GenBank/DDBJ databases">
        <title>Black Yeasts Isolated from many extreme environments.</title>
        <authorList>
            <person name="Coleine C."/>
            <person name="Stajich J.E."/>
            <person name="Selbmann L."/>
        </authorList>
    </citation>
    <scope>NUCLEOTIDE SEQUENCE</scope>
    <source>
        <strain evidence="1">CCFEE 5714</strain>
    </source>
</reference>
<evidence type="ECO:0000313" key="1">
    <source>
        <dbReference type="EMBL" id="KAK3701820.1"/>
    </source>
</evidence>
<organism evidence="1 2">
    <name type="scientific">Vermiconidia calcicola</name>
    <dbReference type="NCBI Taxonomy" id="1690605"/>
    <lineage>
        <taxon>Eukaryota</taxon>
        <taxon>Fungi</taxon>
        <taxon>Dikarya</taxon>
        <taxon>Ascomycota</taxon>
        <taxon>Pezizomycotina</taxon>
        <taxon>Dothideomycetes</taxon>
        <taxon>Dothideomycetidae</taxon>
        <taxon>Mycosphaerellales</taxon>
        <taxon>Extremaceae</taxon>
        <taxon>Vermiconidia</taxon>
    </lineage>
</organism>